<dbReference type="PANTHER" id="PTHR12815">
    <property type="entry name" value="SORTING AND ASSEMBLY MACHINERY SAMM50 PROTEIN FAMILY MEMBER"/>
    <property type="match status" value="1"/>
</dbReference>
<protein>
    <submittedName>
        <fullName evidence="6">BamA/TamA family outer membrane protein</fullName>
    </submittedName>
</protein>
<keyword evidence="4" id="KW-0472">Membrane</keyword>
<sequence>MQHLAWLQPPCYSHWRRLVLLMLAGVVLALVSKASWAQNVLPAAQGAGVLDEPRPPVGRLDGRTISRLTIEVQDGLAQDPSLAEAIGLQVGDPLTAVRLRAALVRLHRSERVANAEVFTSPDGADGVWVRFVVTRQLRVAEVVFDGDIIFPAEELRPRLATLERGNKITTRALVEGEQTLRDFYRERGYFRASVSTRVSAPNDAARSRVTFVIIPGPQALIGEWQITGELKIPRADFDAKVILHPAGTPYAIDFVQSDVQRIRALHVARGYLDPRISEPHVTYDPGTNRVSVVVNVISGPLVTVNITGFELRREEQRRVLPVLRDGGLDDFTLEDGARRLQTALQQRGYFFAAVEWSRQRLVDEDRVVVTYTVDPNRRYRVQAVRIVGTDLLRYQDVAADFKTRPSSLIPPSRGLVTEDTLARDAEVIVRDLRNDGYLQAQVTERRIGTGLDDESLVVLFQVEAGPRAQVAEVRLEGNQLLATDQLRRVLKLEAGDFITQAQVRADLDRLTSLYLSEGFAEARIRQELDESPNDPAQVSLVYEIEEGRRFTVNRVIVSSRGRTSERTLRRFLALRPGDRLRRDKLTQAEQSLYATGAFRQVLIQTPYVQATSPTDALADVTLDVIESKPYTLAYGFGYQTNDGPRGSFELSNANMFGRLEVGSLILRLSRREQLAQVSYQFPRFNLPRVTTLTDGVTAPVLVSVLFQRQARVSFTAQRLAALIQSEVRFDAQSALIFRYRLQNVRVLDLRVTNPPLQRVDEPLNLGTVSATYVRDTRDVPLDATRGSFVSADMTVATPRIGGSERFIRFLCQAQGYRRVTERSPVVLAGRLQLGLARPYGNTQTLPISERFFSGGPTTLRGLGFEQAGPRDPVTDAPIGGNALVAITGEVRFPLLQNIEGAAFYDLGNVFARVSDIGFGRFTNSLGGGFRIKTPLGPLRVDAAYLLDPPFYVATPNRRLTNLQVHITFGQAF</sequence>
<feature type="domain" description="POTRA" evidence="5">
    <location>
        <begin position="550"/>
        <end position="627"/>
    </location>
</feature>
<evidence type="ECO:0000256" key="4">
    <source>
        <dbReference type="ARBA" id="ARBA00023136"/>
    </source>
</evidence>
<evidence type="ECO:0000256" key="1">
    <source>
        <dbReference type="ARBA" id="ARBA00004370"/>
    </source>
</evidence>
<keyword evidence="3" id="KW-0812">Transmembrane</keyword>
<accession>A0ABX8B892</accession>
<dbReference type="InterPro" id="IPR039910">
    <property type="entry name" value="D15-like"/>
</dbReference>
<comment type="subcellular location">
    <subcellularLocation>
        <location evidence="1">Membrane</location>
    </subcellularLocation>
</comment>
<evidence type="ECO:0000313" key="6">
    <source>
        <dbReference type="EMBL" id="QUW02914.1"/>
    </source>
</evidence>
<dbReference type="InterPro" id="IPR010827">
    <property type="entry name" value="BamA/TamA_POTRA"/>
</dbReference>
<dbReference type="Gene3D" id="2.40.160.50">
    <property type="entry name" value="membrane protein fhac: a member of the omp85/tpsb transporter family"/>
    <property type="match status" value="1"/>
</dbReference>
<dbReference type="InterPro" id="IPR034746">
    <property type="entry name" value="POTRA"/>
</dbReference>
<evidence type="ECO:0000256" key="3">
    <source>
        <dbReference type="ARBA" id="ARBA00022692"/>
    </source>
</evidence>
<proteinExistence type="predicted"/>
<name>A0ABX8B892_9BACT</name>
<dbReference type="Pfam" id="PF07244">
    <property type="entry name" value="POTRA"/>
    <property type="match status" value="5"/>
</dbReference>
<organism evidence="6 7">
    <name type="scientific">Chloracidobacterium validum</name>
    <dbReference type="NCBI Taxonomy" id="2821543"/>
    <lineage>
        <taxon>Bacteria</taxon>
        <taxon>Pseudomonadati</taxon>
        <taxon>Acidobacteriota</taxon>
        <taxon>Terriglobia</taxon>
        <taxon>Terriglobales</taxon>
        <taxon>Acidobacteriaceae</taxon>
        <taxon>Chloracidobacterium</taxon>
    </lineage>
</organism>
<evidence type="ECO:0000313" key="7">
    <source>
        <dbReference type="Proteomes" id="UP000676506"/>
    </source>
</evidence>
<evidence type="ECO:0000256" key="2">
    <source>
        <dbReference type="ARBA" id="ARBA00022452"/>
    </source>
</evidence>
<dbReference type="Gene3D" id="3.10.20.310">
    <property type="entry name" value="membrane protein fhac"/>
    <property type="match status" value="5"/>
</dbReference>
<dbReference type="Pfam" id="PF01103">
    <property type="entry name" value="Omp85"/>
    <property type="match status" value="1"/>
</dbReference>
<dbReference type="PROSITE" id="PS51779">
    <property type="entry name" value="POTRA"/>
    <property type="match status" value="2"/>
</dbReference>
<reference evidence="6 7" key="1">
    <citation type="submission" date="2021-03" db="EMBL/GenBank/DDBJ databases">
        <title>Genomic and phenotypic characterization of Chloracidobacterium isolates provides evidence for multiple species.</title>
        <authorList>
            <person name="Saini M.K."/>
            <person name="Costas A.M.G."/>
            <person name="Tank M."/>
            <person name="Bryant D.A."/>
        </authorList>
    </citation>
    <scope>NUCLEOTIDE SEQUENCE [LARGE SCALE GENOMIC DNA]</scope>
    <source>
        <strain evidence="6 7">BV2-C</strain>
    </source>
</reference>
<dbReference type="RefSeq" id="WP_211428805.1">
    <property type="nucleotide sequence ID" value="NZ_CP072648.1"/>
</dbReference>
<feature type="domain" description="POTRA" evidence="5">
    <location>
        <begin position="468"/>
        <end position="547"/>
    </location>
</feature>
<keyword evidence="7" id="KW-1185">Reference proteome</keyword>
<evidence type="ECO:0000259" key="5">
    <source>
        <dbReference type="PROSITE" id="PS51779"/>
    </source>
</evidence>
<gene>
    <name evidence="6" type="ORF">J8C06_00230</name>
</gene>
<keyword evidence="2" id="KW-1134">Transmembrane beta strand</keyword>
<dbReference type="PANTHER" id="PTHR12815:SF18">
    <property type="entry name" value="SORTING AND ASSEMBLY MACHINERY COMPONENT 50 HOMOLOG"/>
    <property type="match status" value="1"/>
</dbReference>
<dbReference type="EMBL" id="CP072648">
    <property type="protein sequence ID" value="QUW02914.1"/>
    <property type="molecule type" value="Genomic_DNA"/>
</dbReference>
<dbReference type="InterPro" id="IPR000184">
    <property type="entry name" value="Bac_surfAg_D15"/>
</dbReference>
<dbReference type="Proteomes" id="UP000676506">
    <property type="component" value="Chromosome 1"/>
</dbReference>